<evidence type="ECO:0000256" key="3">
    <source>
        <dbReference type="ARBA" id="ARBA00022563"/>
    </source>
</evidence>
<dbReference type="RefSeq" id="WP_114575464.1">
    <property type="nucleotide sequence ID" value="NZ_JAIVEF010000001.1"/>
</dbReference>
<dbReference type="PRINTS" id="PR00070">
    <property type="entry name" value="DHFR"/>
</dbReference>
<name>A0ABD5QGJ3_9EURY</name>
<feature type="domain" description="DHFR" evidence="7">
    <location>
        <begin position="8"/>
        <end position="173"/>
    </location>
</feature>
<evidence type="ECO:0000256" key="2">
    <source>
        <dbReference type="ARBA" id="ARBA00012856"/>
    </source>
</evidence>
<dbReference type="CDD" id="cd00209">
    <property type="entry name" value="DHFR"/>
    <property type="match status" value="1"/>
</dbReference>
<sequence length="173" mass="18751">MGSETDLELVAIAAVADNGVIGREGAIPWDLPEDMAHFERETTGHPVIMGRRTYEGILEGLGEPLPDRTSIVLTTGALETLEGVERARDVAEALSIAERDARERGVERAYVAGGASVYGALLPATDRLVLTEVDGEVEGDTYFPEIDPDAWREIAREEHDGFAFVESVRREGG</sequence>
<proteinExistence type="inferred from homology"/>
<reference evidence="8 9" key="1">
    <citation type="journal article" date="2019" name="Int. J. Syst. Evol. Microbiol.">
        <title>The Global Catalogue of Microorganisms (GCM) 10K type strain sequencing project: providing services to taxonomists for standard genome sequencing and annotation.</title>
        <authorList>
            <consortium name="The Broad Institute Genomics Platform"/>
            <consortium name="The Broad Institute Genome Sequencing Center for Infectious Disease"/>
            <person name="Wu L."/>
            <person name="Ma J."/>
        </authorList>
    </citation>
    <scope>NUCLEOTIDE SEQUENCE [LARGE SCALE GENOMIC DNA]</scope>
    <source>
        <strain evidence="8 9">CGMCC 1.15824</strain>
    </source>
</reference>
<dbReference type="EC" id="1.5.1.3" evidence="2"/>
<comment type="pathway">
    <text evidence="1">Cofactor biosynthesis; tetrahydrofolate biosynthesis; 5,6,7,8-tetrahydrofolate from 7,8-dihydrofolate: step 1/1.</text>
</comment>
<protein>
    <recommendedName>
        <fullName evidence="2">dihydrofolate reductase</fullName>
        <ecNumber evidence="2">1.5.1.3</ecNumber>
    </recommendedName>
</protein>
<comment type="caution">
    <text evidence="8">The sequence shown here is derived from an EMBL/GenBank/DDBJ whole genome shotgun (WGS) entry which is preliminary data.</text>
</comment>
<dbReference type="PROSITE" id="PS00075">
    <property type="entry name" value="DHFR_1"/>
    <property type="match status" value="1"/>
</dbReference>
<dbReference type="SUPFAM" id="SSF53597">
    <property type="entry name" value="Dihydrofolate reductase-like"/>
    <property type="match status" value="1"/>
</dbReference>
<dbReference type="PANTHER" id="PTHR48069:SF3">
    <property type="entry name" value="DIHYDROFOLATE REDUCTASE"/>
    <property type="match status" value="1"/>
</dbReference>
<dbReference type="AlphaFoldDB" id="A0ABD5QGJ3"/>
<dbReference type="GO" id="GO:0004146">
    <property type="term" value="F:dihydrofolate reductase activity"/>
    <property type="evidence" value="ECO:0007669"/>
    <property type="project" value="UniProtKB-EC"/>
</dbReference>
<dbReference type="InterPro" id="IPR024072">
    <property type="entry name" value="DHFR-like_dom_sf"/>
</dbReference>
<evidence type="ECO:0000256" key="4">
    <source>
        <dbReference type="ARBA" id="ARBA00022857"/>
    </source>
</evidence>
<dbReference type="EMBL" id="JBHSJG010000036">
    <property type="protein sequence ID" value="MFC4988850.1"/>
    <property type="molecule type" value="Genomic_DNA"/>
</dbReference>
<evidence type="ECO:0000259" key="7">
    <source>
        <dbReference type="PROSITE" id="PS51330"/>
    </source>
</evidence>
<keyword evidence="3" id="KW-0554">One-carbon metabolism</keyword>
<organism evidence="8 9">
    <name type="scientific">Saliphagus infecundisoli</name>
    <dbReference type="NCBI Taxonomy" id="1849069"/>
    <lineage>
        <taxon>Archaea</taxon>
        <taxon>Methanobacteriati</taxon>
        <taxon>Methanobacteriota</taxon>
        <taxon>Stenosarchaea group</taxon>
        <taxon>Halobacteria</taxon>
        <taxon>Halobacteriales</taxon>
        <taxon>Natrialbaceae</taxon>
        <taxon>Saliphagus</taxon>
    </lineage>
</organism>
<comment type="similarity">
    <text evidence="6">Belongs to the dihydrofolate reductase family.</text>
</comment>
<gene>
    <name evidence="8" type="ORF">ACFPFO_13960</name>
</gene>
<dbReference type="InterPro" id="IPR017925">
    <property type="entry name" value="DHFR_CS"/>
</dbReference>
<dbReference type="PIRSF" id="PIRSF000194">
    <property type="entry name" value="DHFR"/>
    <property type="match status" value="1"/>
</dbReference>
<dbReference type="InterPro" id="IPR012259">
    <property type="entry name" value="DHFR"/>
</dbReference>
<dbReference type="Gene3D" id="3.40.430.10">
    <property type="entry name" value="Dihydrofolate Reductase, subunit A"/>
    <property type="match status" value="1"/>
</dbReference>
<evidence type="ECO:0000313" key="8">
    <source>
        <dbReference type="EMBL" id="MFC4988850.1"/>
    </source>
</evidence>
<keyword evidence="5 8" id="KW-0560">Oxidoreductase</keyword>
<keyword evidence="4" id="KW-0521">NADP</keyword>
<keyword evidence="9" id="KW-1185">Reference proteome</keyword>
<evidence type="ECO:0000256" key="1">
    <source>
        <dbReference type="ARBA" id="ARBA00004903"/>
    </source>
</evidence>
<evidence type="ECO:0000313" key="9">
    <source>
        <dbReference type="Proteomes" id="UP001595925"/>
    </source>
</evidence>
<evidence type="ECO:0000256" key="5">
    <source>
        <dbReference type="ARBA" id="ARBA00023002"/>
    </source>
</evidence>
<dbReference type="InterPro" id="IPR001796">
    <property type="entry name" value="DHFR_dom"/>
</dbReference>
<evidence type="ECO:0000256" key="6">
    <source>
        <dbReference type="RuleBase" id="RU004474"/>
    </source>
</evidence>
<dbReference type="PANTHER" id="PTHR48069">
    <property type="entry name" value="DIHYDROFOLATE REDUCTASE"/>
    <property type="match status" value="1"/>
</dbReference>
<dbReference type="Proteomes" id="UP001595925">
    <property type="component" value="Unassembled WGS sequence"/>
</dbReference>
<dbReference type="Pfam" id="PF00186">
    <property type="entry name" value="DHFR_1"/>
    <property type="match status" value="1"/>
</dbReference>
<accession>A0ABD5QGJ3</accession>
<dbReference type="GO" id="GO:0006730">
    <property type="term" value="P:one-carbon metabolic process"/>
    <property type="evidence" value="ECO:0007669"/>
    <property type="project" value="UniProtKB-KW"/>
</dbReference>
<dbReference type="PROSITE" id="PS51330">
    <property type="entry name" value="DHFR_2"/>
    <property type="match status" value="1"/>
</dbReference>